<keyword evidence="1" id="KW-0732">Signal</keyword>
<reference evidence="2 3" key="2">
    <citation type="submission" date="2016-08" db="EMBL/GenBank/DDBJ databases">
        <title>Pervasive Adenine N6-methylation of Active Genes in Fungi.</title>
        <authorList>
            <consortium name="DOE Joint Genome Institute"/>
            <person name="Mondo S.J."/>
            <person name="Dannebaum R.O."/>
            <person name="Kuo R.C."/>
            <person name="Labutti K."/>
            <person name="Haridas S."/>
            <person name="Kuo A."/>
            <person name="Salamov A."/>
            <person name="Ahrendt S.R."/>
            <person name="Lipzen A."/>
            <person name="Sullivan W."/>
            <person name="Andreopoulos W.B."/>
            <person name="Clum A."/>
            <person name="Lindquist E."/>
            <person name="Daum C."/>
            <person name="Ramamoorthy G.K."/>
            <person name="Gryganskyi A."/>
            <person name="Culley D."/>
            <person name="Magnuson J.K."/>
            <person name="James T.Y."/>
            <person name="O'Malley M.A."/>
            <person name="Stajich J.E."/>
            <person name="Spatafora J.W."/>
            <person name="Visel A."/>
            <person name="Grigoriev I.V."/>
        </authorList>
    </citation>
    <scope>NUCLEOTIDE SEQUENCE [LARGE SCALE GENOMIC DNA]</scope>
    <source>
        <strain evidence="3">finn</strain>
    </source>
</reference>
<protein>
    <recommendedName>
        <fullName evidence="4">Coth-domain-containing protein</fullName>
    </recommendedName>
</protein>
<keyword evidence="3" id="KW-1185">Reference proteome</keyword>
<dbReference type="Pfam" id="PF08757">
    <property type="entry name" value="CotH"/>
    <property type="match status" value="1"/>
</dbReference>
<name>A0A1Y1VDF2_9FUNG</name>
<dbReference type="STRING" id="1754191.A0A1Y1VDF2"/>
<reference evidence="2 3" key="1">
    <citation type="submission" date="2016-08" db="EMBL/GenBank/DDBJ databases">
        <title>Genomes of anaerobic fungi encode conserved fungal cellulosomes for biomass hydrolysis.</title>
        <authorList>
            <consortium name="DOE Joint Genome Institute"/>
            <person name="Haitjema C.H."/>
            <person name="Gilmore S.P."/>
            <person name="Henske J.K."/>
            <person name="Solomon K.V."/>
            <person name="De Groot R."/>
            <person name="Kuo A."/>
            <person name="Mondo S.J."/>
            <person name="Salamov A.A."/>
            <person name="Labutti K."/>
            <person name="Zhao Z."/>
            <person name="Chiniquy J."/>
            <person name="Barry K."/>
            <person name="Brewer H.M."/>
            <person name="Purvine S.O."/>
            <person name="Wright A.T."/>
            <person name="Boxma B."/>
            <person name="Van Alen T."/>
            <person name="Hackstein J.H."/>
            <person name="Baker S.E."/>
            <person name="Grigoriev I.V."/>
            <person name="O'Malley M.A."/>
        </authorList>
    </citation>
    <scope>NUCLEOTIDE SEQUENCE [LARGE SCALE GENOMIC DNA]</scope>
    <source>
        <strain evidence="3">finn</strain>
    </source>
</reference>
<dbReference type="Proteomes" id="UP000193719">
    <property type="component" value="Unassembled WGS sequence"/>
</dbReference>
<dbReference type="InterPro" id="IPR014867">
    <property type="entry name" value="Spore_coat_CotH_CotH2/3/7"/>
</dbReference>
<dbReference type="AlphaFoldDB" id="A0A1Y1VDF2"/>
<evidence type="ECO:0000313" key="2">
    <source>
        <dbReference type="EMBL" id="ORX52073.1"/>
    </source>
</evidence>
<sequence length="576" mass="65525">MKSLLLISVLITTVLGSYLNGLNRTFEEIDLTMVDLYVTMPPSEVEKLIEMAQVDSKMVENGNSINIPDFKYEDAKIIAKWNGKEKIYEKVSFKTGGMYARSKDKVGFNIKLDKKFLGRKNIRLRPDASDKGHLRSKLSCDVANRIGLPSVQASYARLYMNNEFWGLYTLMDSIKSSWIKETFNPSEKEITTLFQCKSNGFDFKPNSASVCNNANDDYLDMTEFEKLVEDVNACQTIEEIENLMDVDVLLKYFVMEWLVGSFDHFLFNGHNLMFYKKESDGKWILIEYDYDNTFGGGLSGTYWNDKGLNQDGTGADRGLDAVLFTFADWEKNLPIINILVHQNKERFNKVLHEVLVSAFNPYILIPHIDEIKQFLAPYAEEDITPLSDGSLPGRINHIGKQNSYTLAEFESFIENNTKGWINTKFDFVCEYYGFDKEEIQREAMNYIPKGYDYSSETKLPELITSSITEKPTLTTIENESNATNKVDIDNVVDDTKTETGSFTITSTTTVTIARTTTLSNVSTTASPNENEKCTSITKAFNPCGGSTVPEASPCCEEGYKCYYYNEYFAMCIPENW</sequence>
<gene>
    <name evidence="2" type="ORF">BCR36DRAFT_350232</name>
</gene>
<feature type="chain" id="PRO_5013344960" description="Coth-domain-containing protein" evidence="1">
    <location>
        <begin position="17"/>
        <end position="576"/>
    </location>
</feature>
<evidence type="ECO:0000256" key="1">
    <source>
        <dbReference type="SAM" id="SignalP"/>
    </source>
</evidence>
<dbReference type="OrthoDB" id="193138at2759"/>
<feature type="signal peptide" evidence="1">
    <location>
        <begin position="1"/>
        <end position="16"/>
    </location>
</feature>
<evidence type="ECO:0000313" key="3">
    <source>
        <dbReference type="Proteomes" id="UP000193719"/>
    </source>
</evidence>
<dbReference type="PANTHER" id="PTHR40050">
    <property type="entry name" value="INNER SPORE COAT PROTEIN H"/>
    <property type="match status" value="1"/>
</dbReference>
<proteinExistence type="predicted"/>
<comment type="caution">
    <text evidence="2">The sequence shown here is derived from an EMBL/GenBank/DDBJ whole genome shotgun (WGS) entry which is preliminary data.</text>
</comment>
<accession>A0A1Y1VDF2</accession>
<dbReference type="PANTHER" id="PTHR40050:SF1">
    <property type="entry name" value="INNER SPORE COAT PROTEIN H"/>
    <property type="match status" value="1"/>
</dbReference>
<evidence type="ECO:0008006" key="4">
    <source>
        <dbReference type="Google" id="ProtNLM"/>
    </source>
</evidence>
<dbReference type="EMBL" id="MCFH01000016">
    <property type="protein sequence ID" value="ORX52073.1"/>
    <property type="molecule type" value="Genomic_DNA"/>
</dbReference>
<organism evidence="2 3">
    <name type="scientific">Piromyces finnis</name>
    <dbReference type="NCBI Taxonomy" id="1754191"/>
    <lineage>
        <taxon>Eukaryota</taxon>
        <taxon>Fungi</taxon>
        <taxon>Fungi incertae sedis</taxon>
        <taxon>Chytridiomycota</taxon>
        <taxon>Chytridiomycota incertae sedis</taxon>
        <taxon>Neocallimastigomycetes</taxon>
        <taxon>Neocallimastigales</taxon>
        <taxon>Neocallimastigaceae</taxon>
        <taxon>Piromyces</taxon>
    </lineage>
</organism>